<feature type="compositionally biased region" description="Basic residues" evidence="5">
    <location>
        <begin position="14"/>
        <end position="24"/>
    </location>
</feature>
<feature type="compositionally biased region" description="Polar residues" evidence="5">
    <location>
        <begin position="1857"/>
        <end position="1869"/>
    </location>
</feature>
<keyword evidence="3 8" id="KW-0347">Helicase</keyword>
<feature type="domain" description="Helicase ATP-binding" evidence="6">
    <location>
        <begin position="270"/>
        <end position="496"/>
    </location>
</feature>
<dbReference type="Gene3D" id="1.10.3380.20">
    <property type="match status" value="1"/>
</dbReference>
<evidence type="ECO:0000256" key="3">
    <source>
        <dbReference type="ARBA" id="ARBA00022806"/>
    </source>
</evidence>
<dbReference type="Proteomes" id="UP000221165">
    <property type="component" value="Unassembled WGS sequence"/>
</dbReference>
<name>A0A2C6LAT1_9APIC</name>
<feature type="region of interest" description="Disordered" evidence="5">
    <location>
        <begin position="1634"/>
        <end position="1720"/>
    </location>
</feature>
<dbReference type="InterPro" id="IPR011545">
    <property type="entry name" value="DEAD/DEAH_box_helicase_dom"/>
</dbReference>
<feature type="compositionally biased region" description="Polar residues" evidence="5">
    <location>
        <begin position="2226"/>
        <end position="2235"/>
    </location>
</feature>
<dbReference type="GO" id="GO:0003676">
    <property type="term" value="F:nucleic acid binding"/>
    <property type="evidence" value="ECO:0007669"/>
    <property type="project" value="InterPro"/>
</dbReference>
<feature type="compositionally biased region" description="Basic and acidic residues" evidence="5">
    <location>
        <begin position="751"/>
        <end position="764"/>
    </location>
</feature>
<feature type="region of interest" description="Disordered" evidence="5">
    <location>
        <begin position="1454"/>
        <end position="1483"/>
    </location>
</feature>
<evidence type="ECO:0000256" key="2">
    <source>
        <dbReference type="ARBA" id="ARBA00022801"/>
    </source>
</evidence>
<dbReference type="OrthoDB" id="2320933at2759"/>
<feature type="compositionally biased region" description="Polar residues" evidence="5">
    <location>
        <begin position="2535"/>
        <end position="2562"/>
    </location>
</feature>
<dbReference type="PANTHER" id="PTHR47961:SF6">
    <property type="entry name" value="DNA-DIRECTED DNA POLYMERASE"/>
    <property type="match status" value="1"/>
</dbReference>
<feature type="compositionally biased region" description="Basic and acidic residues" evidence="5">
    <location>
        <begin position="25"/>
        <end position="36"/>
    </location>
</feature>
<dbReference type="VEuPathDB" id="ToxoDB:CSUI_001957"/>
<keyword evidence="4" id="KW-0067">ATP-binding</keyword>
<feature type="compositionally biased region" description="Low complexity" evidence="5">
    <location>
        <begin position="2446"/>
        <end position="2455"/>
    </location>
</feature>
<dbReference type="InterPro" id="IPR048960">
    <property type="entry name" value="POLQ-like_helical"/>
</dbReference>
<dbReference type="SUPFAM" id="SSF52540">
    <property type="entry name" value="P-loop containing nucleoside triphosphate hydrolases"/>
    <property type="match status" value="1"/>
</dbReference>
<dbReference type="InterPro" id="IPR014001">
    <property type="entry name" value="Helicase_ATP-bd"/>
</dbReference>
<dbReference type="PANTHER" id="PTHR47961">
    <property type="entry name" value="DNA POLYMERASE THETA, PUTATIVE (AFU_ORTHOLOGUE AFUA_1G05260)-RELATED"/>
    <property type="match status" value="1"/>
</dbReference>
<organism evidence="8 9">
    <name type="scientific">Cystoisospora suis</name>
    <dbReference type="NCBI Taxonomy" id="483139"/>
    <lineage>
        <taxon>Eukaryota</taxon>
        <taxon>Sar</taxon>
        <taxon>Alveolata</taxon>
        <taxon>Apicomplexa</taxon>
        <taxon>Conoidasida</taxon>
        <taxon>Coccidia</taxon>
        <taxon>Eucoccidiorida</taxon>
        <taxon>Eimeriorina</taxon>
        <taxon>Sarcocystidae</taxon>
        <taxon>Cystoisospora</taxon>
    </lineage>
</organism>
<feature type="region of interest" description="Disordered" evidence="5">
    <location>
        <begin position="1847"/>
        <end position="1869"/>
    </location>
</feature>
<dbReference type="GeneID" id="94425371"/>
<evidence type="ECO:0000256" key="5">
    <source>
        <dbReference type="SAM" id="MobiDB-lite"/>
    </source>
</evidence>
<proteinExistence type="predicted"/>
<dbReference type="Pfam" id="PF00271">
    <property type="entry name" value="Helicase_C"/>
    <property type="match status" value="1"/>
</dbReference>
<feature type="region of interest" description="Disordered" evidence="5">
    <location>
        <begin position="1517"/>
        <end position="1541"/>
    </location>
</feature>
<feature type="compositionally biased region" description="Polar residues" evidence="5">
    <location>
        <begin position="661"/>
        <end position="679"/>
    </location>
</feature>
<feature type="compositionally biased region" description="Low complexity" evidence="5">
    <location>
        <begin position="2213"/>
        <end position="2225"/>
    </location>
</feature>
<feature type="compositionally biased region" description="Basic and acidic residues" evidence="5">
    <location>
        <begin position="2493"/>
        <end position="2505"/>
    </location>
</feature>
<evidence type="ECO:0000259" key="6">
    <source>
        <dbReference type="PROSITE" id="PS51192"/>
    </source>
</evidence>
<keyword evidence="2" id="KW-0378">Hydrolase</keyword>
<evidence type="ECO:0000313" key="8">
    <source>
        <dbReference type="EMBL" id="PHJ24184.1"/>
    </source>
</evidence>
<sequence length="2568" mass="279180">MERKRKYSPVSPHTSRKKRKAFPKKGKDRDPSEDEHRDAIRALNCLLPGKGGPRVDGRRKKRGLALHREILKQLHAEKEAAKAPWRRVGVWRSRPMSTRVGAGGENTALQGKKELVYVAISGEIIGKPICFRVAADEKKFLAARGITDRPDPSSCLLWPERLPPYPDLRFPSLSSSLGISGEGPSTSGDFGTSCALGYWCIPQSVVEAYSRAGIQSLYPWQASCLHLAFPFASSAITQDGGFGRAVDTVGNGQGTAHLRCTPSRRRLPPREGSLTGQSLLYCAPTSGGKSLVADLIMIRRCLFAGKRCLYVVPHVSLCREKQQFLQSLLSPTVGLRVQAFHSSAASASGWFPGIDIAVCTVEQANNILNRLLQEASPLVRAQALHLEDDIREEVVREHGAERLTGNGQERSEARAAAQLLRAGRGNVAGGVGVVVLDEFHFLGEKERGYLLECLLMKLNFLNSFLRQNIQLVAMSATLPNVAELADWLDAEVFTTALRPLPLDYFIKCEGALYRCSTASMPGGPSPTAPAVSLPSLPPRLELRPQLVRRLPRCRRTLPAQFVACAGVASQALEEAAVSFIAEGVSVHALTQTMIAARAEEALQNSRSLEKQAGEETETGAVGEHQRDAMVHRDAPSPGQEEGGAKPIGGDALLGKTRGFAPNNSVQGQKATEEANNPTGKLTGVPARPILKVKEERAEEPKRRDRELQRSAEEGGTRDSSMQRMKAESLLCAPGNDQQLLRSEGSRQVAHGSDRSVTRDSEKLAKYGGEPANRTDCKREKIESRDRGLQVHQGASSRGSTLQNNPQASASPKANPPFRGKALVDDEHLGYLVWETVREEKSVIVFCATKSWCERSASYLESRLPLYRLLDAAAWLSQDIPGDRASGTRPEDFADFLDSSRSVDMARRLLQCPALFVTPSVKHGRQELLWRLRQTGPLCPRQERAILEGIAYHHAGLAGPARAAIEQAYHQGVLRVLCATSTLAVGVNLPAARVILRSPEIGRDAMDVARFRQMAGRAGRTGYETRGEAILFCSLSQLPTCLSLVSGMVAPGVSSANKAVSEAKLQQPACVTPPPTSCLSDHSISPVTVSRETGLSCSAASKWPSLSASVFSSAVPPLLSVTQPSSFLGSPPAADETRGGMEAVRSQLKGLRLVRALLEACEFLLPLTQFLSPQVLSAGCQVLQQPDLLSARRLKSDQATQKERPCSVRRPDLGKLQEPDDACLFASRDQCMQSDDGDPSMAVSEGTPHFGDSSERKEREKGDSRLPTVARLFGLIRLCTLRGRQLPGPQMLRELAEALAYLHENFLVEIQEPCKNLRGEGSAQKTSVLSPTTDAVECDYPRNPTHSANGLGRQERKQGERAAVRVDDHATRMGGQTVCDYSRMEALALLQQPADESLSLSNQPTWKCRRLWQLPCVDMRRREYEHLEAVQKVKALQKALQDLGGQYAKVVHGSAQRGMQSFPKTNRSFSDTNKQIEGANRFSPLERMDGCVQGTAGHSMVNQQSQAQSPRACLYSRPAEGQVKNDQAEPEASRKGSGRESVALSLESTLDSSKGVRRAFAYHDRTGELHAALQKAQQNARAADHAMKLLTAQQKACDLALMQAPQLRAPVTLMRFFIREVCPRHLFSNYGTEPSRDWISGQPRRPYSGSRTLAFPAGGEDLQLAARRRTASDRPGDISQPKETAPSSCLSARRAALQSLSASCDSNRHDTPAEQSAVGGPALAIDLRPVDTRSPPHSENATTDSAVLAIFQHASTFAPDRPDSGGVRSVAPSSYARKLFTPRPSVGVLPRNRPPFGGAAKFVASALSAGQSGQPGEVSFFRVYQHLLKRLQSAWNRRAGERVTLGKSAWHSEGSAEGQGQNTVDSFSASCGGEDTSTTEAVICAYDAASGKVIYEDAIRRSESEQYARGEGLRFHGNQTVAKSDDDSHRARDGHSVLKAAELTETGFNRMEWSSRSLEGHTITGAVLSTTPLEGGEQKHLGQTHTGNSALVSCTYVGVGAAETGLTPWEAVEIFADLFKMMHQGLSLRSDVHLLYLGASPVVPQINVCWNTYLRVFDDLDVRTRQLAGLIGVSREFIIASTRSSSTSAGATDAAEAFHEMHESIFRDRLLFEELWKGQELLVHRRFFAALQLSDILTKDAPLWKVAEKFGSSPSAIQGLLSQAVLFAATVAKFVSNMPPQLSALGDVFRALGEKLRLHAHSPCTAMWSPPPGSRSSYSSAGFKSGQRLSSPTLQPSLGHREGSPSREAVGAMQQVAPGVALPQAVRGLLASFEGLSLRQAAALVAAGLDCADALARASIGVIHKALEATEPADVCISTQQGDPVRVNAFRVVERRKRETRRFVTSVMIKTEAQRLLRNAQQELDDAATQRELAAWDGLSQCQKEKATRAQKERQCDAPDKPARLAAYHRSPAEDPEGVLDGTDTSREKSRVRNPGQRVQAGPDTHAGGASRSRGGRLYSECKREITDSRSNIGVAHFLQRAHLCSFLRYSRRTETDQKRTTHSDTRIPSVYQDERQEESATDCSPSGTESDDPSSLDTESMYSLSLDTDSDPSWASGVSTSDEGGENE</sequence>
<feature type="region of interest" description="Disordered" evidence="5">
    <location>
        <begin position="1"/>
        <end position="36"/>
    </location>
</feature>
<feature type="region of interest" description="Disordered" evidence="5">
    <location>
        <begin position="741"/>
        <end position="819"/>
    </location>
</feature>
<keyword evidence="1" id="KW-0547">Nucleotide-binding</keyword>
<gene>
    <name evidence="8" type="ORF">CSUI_001957</name>
</gene>
<protein>
    <submittedName>
        <fullName evidence="8">Dead deah box helicase domain-containing protein</fullName>
    </submittedName>
</protein>
<feature type="compositionally biased region" description="Basic and acidic residues" evidence="5">
    <location>
        <begin position="772"/>
        <end position="788"/>
    </location>
</feature>
<feature type="compositionally biased region" description="Basic and acidic residues" evidence="5">
    <location>
        <begin position="623"/>
        <end position="634"/>
    </location>
</feature>
<feature type="compositionally biased region" description="Polar residues" evidence="5">
    <location>
        <begin position="1456"/>
        <end position="1474"/>
    </location>
</feature>
<dbReference type="PROSITE" id="PS51194">
    <property type="entry name" value="HELICASE_CTER"/>
    <property type="match status" value="1"/>
</dbReference>
<dbReference type="Pfam" id="PF21099">
    <property type="entry name" value="POLQ_helical"/>
    <property type="match status" value="1"/>
</dbReference>
<reference evidence="8 9" key="1">
    <citation type="journal article" date="2017" name="Int. J. Parasitol.">
        <title>The genome of the protozoan parasite Cystoisospora suis and a reverse vaccinology approach to identify vaccine candidates.</title>
        <authorList>
            <person name="Palmieri N."/>
            <person name="Shrestha A."/>
            <person name="Ruttkowski B."/>
            <person name="Beck T."/>
            <person name="Vogl C."/>
            <person name="Tomley F."/>
            <person name="Blake D.P."/>
            <person name="Joachim A."/>
        </authorList>
    </citation>
    <scope>NUCLEOTIDE SEQUENCE [LARGE SCALE GENOMIC DNA]</scope>
    <source>
        <strain evidence="8 9">Wien I</strain>
    </source>
</reference>
<feature type="region of interest" description="Disordered" evidence="5">
    <location>
        <begin position="605"/>
        <end position="724"/>
    </location>
</feature>
<dbReference type="PROSITE" id="PS51192">
    <property type="entry name" value="HELICASE_ATP_BIND_1"/>
    <property type="match status" value="1"/>
</dbReference>
<dbReference type="GO" id="GO:0016787">
    <property type="term" value="F:hydrolase activity"/>
    <property type="evidence" value="ECO:0007669"/>
    <property type="project" value="UniProtKB-KW"/>
</dbReference>
<dbReference type="SMART" id="SM00490">
    <property type="entry name" value="HELICc"/>
    <property type="match status" value="1"/>
</dbReference>
<dbReference type="InterPro" id="IPR050474">
    <property type="entry name" value="Hel308_SKI2-like"/>
</dbReference>
<evidence type="ECO:0000256" key="1">
    <source>
        <dbReference type="ARBA" id="ARBA00022741"/>
    </source>
</evidence>
<feature type="region of interest" description="Disordered" evidence="5">
    <location>
        <begin position="1230"/>
        <end position="1263"/>
    </location>
</feature>
<keyword evidence="9" id="KW-1185">Reference proteome</keyword>
<feature type="compositionally biased region" description="Basic and acidic residues" evidence="5">
    <location>
        <begin position="691"/>
        <end position="716"/>
    </location>
</feature>
<feature type="region of interest" description="Disordered" evidence="5">
    <location>
        <begin position="2493"/>
        <end position="2568"/>
    </location>
</feature>
<dbReference type="InterPro" id="IPR027417">
    <property type="entry name" value="P-loop_NTPase"/>
</dbReference>
<feature type="compositionally biased region" description="Basic and acidic residues" evidence="5">
    <location>
        <begin position="1251"/>
        <end position="1263"/>
    </location>
</feature>
<dbReference type="GO" id="GO:0004386">
    <property type="term" value="F:helicase activity"/>
    <property type="evidence" value="ECO:0007669"/>
    <property type="project" value="UniProtKB-KW"/>
</dbReference>
<dbReference type="SMART" id="SM00487">
    <property type="entry name" value="DEXDc"/>
    <property type="match status" value="1"/>
</dbReference>
<feature type="compositionally biased region" description="Low complexity" evidence="5">
    <location>
        <begin position="1686"/>
        <end position="1703"/>
    </location>
</feature>
<dbReference type="SUPFAM" id="SSF158702">
    <property type="entry name" value="Sec63 N-terminal domain-like"/>
    <property type="match status" value="1"/>
</dbReference>
<dbReference type="EMBL" id="MIGC01000813">
    <property type="protein sequence ID" value="PHJ24184.1"/>
    <property type="molecule type" value="Genomic_DNA"/>
</dbReference>
<dbReference type="GO" id="GO:0005524">
    <property type="term" value="F:ATP binding"/>
    <property type="evidence" value="ECO:0007669"/>
    <property type="project" value="UniProtKB-KW"/>
</dbReference>
<feature type="domain" description="Helicase C-terminal" evidence="7">
    <location>
        <begin position="903"/>
        <end position="1070"/>
    </location>
</feature>
<dbReference type="Gene3D" id="3.40.50.300">
    <property type="entry name" value="P-loop containing nucleotide triphosphate hydrolases"/>
    <property type="match status" value="3"/>
</dbReference>
<dbReference type="InterPro" id="IPR001650">
    <property type="entry name" value="Helicase_C-like"/>
</dbReference>
<dbReference type="RefSeq" id="XP_067925857.1">
    <property type="nucleotide sequence ID" value="XM_068062160.1"/>
</dbReference>
<feature type="compositionally biased region" description="Polar residues" evidence="5">
    <location>
        <begin position="792"/>
        <end position="811"/>
    </location>
</feature>
<evidence type="ECO:0000259" key="7">
    <source>
        <dbReference type="PROSITE" id="PS51194"/>
    </source>
</evidence>
<feature type="region of interest" description="Disordered" evidence="5">
    <location>
        <begin position="2202"/>
        <end position="2248"/>
    </location>
</feature>
<evidence type="ECO:0000256" key="4">
    <source>
        <dbReference type="ARBA" id="ARBA00022840"/>
    </source>
</evidence>
<dbReference type="Pfam" id="PF00270">
    <property type="entry name" value="DEAD"/>
    <property type="match status" value="1"/>
</dbReference>
<feature type="region of interest" description="Disordered" evidence="5">
    <location>
        <begin position="2407"/>
        <end position="2455"/>
    </location>
</feature>
<accession>A0A2C6LAT1</accession>
<comment type="caution">
    <text evidence="8">The sequence shown here is derived from an EMBL/GenBank/DDBJ whole genome shotgun (WGS) entry which is preliminary data.</text>
</comment>
<evidence type="ECO:0000313" key="9">
    <source>
        <dbReference type="Proteomes" id="UP000221165"/>
    </source>
</evidence>